<evidence type="ECO:0000313" key="1">
    <source>
        <dbReference type="EMBL" id="CAB4024440.1"/>
    </source>
</evidence>
<name>A0A7D9J8K4_PARCT</name>
<gene>
    <name evidence="1" type="ORF">PACLA_8A069234</name>
</gene>
<dbReference type="AlphaFoldDB" id="A0A7D9J8K4"/>
<accession>A0A7D9J8K4</accession>
<dbReference type="Proteomes" id="UP001152795">
    <property type="component" value="Unassembled WGS sequence"/>
</dbReference>
<sequence>MATQFYLTLLSNSSMAYFQNSTVANFRVKLAETIVLPGQWEVALTELYYPHTWSTLKRGVQQTFLYKIGSSPYQTVVLKETQYSSIEQLTKALNVGMSKETQTKVKFSYNRSSRKVSVDVKHDTTMWFTGELATVLGFAQDTLIEMKTSSPYPADINGGFSSMYVYTDIVDVQFVGDVKVPLLRIVNIEGEYGNTVHASFRNLQYVPVKVNSFETIEVNIKNDQNENVSFEFGKSIATLHFRQKRSQYFI</sequence>
<organism evidence="1 2">
    <name type="scientific">Paramuricea clavata</name>
    <name type="common">Red gorgonian</name>
    <name type="synonym">Violescent sea-whip</name>
    <dbReference type="NCBI Taxonomy" id="317549"/>
    <lineage>
        <taxon>Eukaryota</taxon>
        <taxon>Metazoa</taxon>
        <taxon>Cnidaria</taxon>
        <taxon>Anthozoa</taxon>
        <taxon>Octocorallia</taxon>
        <taxon>Malacalcyonacea</taxon>
        <taxon>Plexauridae</taxon>
        <taxon>Paramuricea</taxon>
    </lineage>
</organism>
<dbReference type="OrthoDB" id="6421164at2759"/>
<evidence type="ECO:0000313" key="2">
    <source>
        <dbReference type="Proteomes" id="UP001152795"/>
    </source>
</evidence>
<comment type="caution">
    <text evidence="1">The sequence shown here is derived from an EMBL/GenBank/DDBJ whole genome shotgun (WGS) entry which is preliminary data.</text>
</comment>
<proteinExistence type="predicted"/>
<keyword evidence="2" id="KW-1185">Reference proteome</keyword>
<reference evidence="1" key="1">
    <citation type="submission" date="2020-04" db="EMBL/GenBank/DDBJ databases">
        <authorList>
            <person name="Alioto T."/>
            <person name="Alioto T."/>
            <person name="Gomez Garrido J."/>
        </authorList>
    </citation>
    <scope>NUCLEOTIDE SEQUENCE</scope>
    <source>
        <strain evidence="1">A484AB</strain>
    </source>
</reference>
<dbReference type="EMBL" id="CACRXK020013037">
    <property type="protein sequence ID" value="CAB4024440.1"/>
    <property type="molecule type" value="Genomic_DNA"/>
</dbReference>
<protein>
    <submittedName>
        <fullName evidence="1">Uncharacterized protein</fullName>
    </submittedName>
</protein>